<dbReference type="AlphaFoldDB" id="A0A4R1R7J5"/>
<evidence type="ECO:0000313" key="5">
    <source>
        <dbReference type="Proteomes" id="UP000295008"/>
    </source>
</evidence>
<comment type="caution">
    <text evidence="4">The sequence shown here is derived from an EMBL/GenBank/DDBJ whole genome shotgun (WGS) entry which is preliminary data.</text>
</comment>
<gene>
    <name evidence="4" type="ORF">EDC14_103345</name>
</gene>
<protein>
    <submittedName>
        <fullName evidence="4">Putative nucleic acid-binding Zn-ribbon protein</fullName>
    </submittedName>
</protein>
<dbReference type="InterPro" id="IPR056003">
    <property type="entry name" value="CT398_CC_hairpin"/>
</dbReference>
<sequence length="237" mass="27304">MVNLPHLYRLQEIEGRLLALQKLRLRIAEDPELKERQKAWQNSDQLLKESEAERQRLQTNQRRLELELKTCQEHLAAEERKLYGGGVSSARELEQLQQKAAEYAKKRAALEDDLLQLMEGEEQLSAKLSQLTAIRDETVGVLEQLKQEHARQLLEVTIEEQDLTEEAEQVAAKLPKDWLERYRRIAKSHHGIGMAKVKSNSCGACHISLSESMLQNVKRAEDTLLFCESCGRILYYA</sequence>
<accession>A0A4R1R7J5</accession>
<dbReference type="OrthoDB" id="9795058at2"/>
<feature type="coiled-coil region" evidence="1">
    <location>
        <begin position="47"/>
        <end position="113"/>
    </location>
</feature>
<evidence type="ECO:0000259" key="3">
    <source>
        <dbReference type="Pfam" id="PF24481"/>
    </source>
</evidence>
<dbReference type="Pfam" id="PF02591">
    <property type="entry name" value="Zn_ribbon_9"/>
    <property type="match status" value="1"/>
</dbReference>
<dbReference type="PANTHER" id="PTHR39082">
    <property type="entry name" value="PHOSPHOLIPASE C-BETA-2-RELATED"/>
    <property type="match status" value="1"/>
</dbReference>
<dbReference type="Gene3D" id="1.10.287.1490">
    <property type="match status" value="1"/>
</dbReference>
<reference evidence="4 5" key="1">
    <citation type="submission" date="2019-03" db="EMBL/GenBank/DDBJ databases">
        <title>Genomic Encyclopedia of Type Strains, Phase IV (KMG-IV): sequencing the most valuable type-strain genomes for metagenomic binning, comparative biology and taxonomic classification.</title>
        <authorList>
            <person name="Goeker M."/>
        </authorList>
    </citation>
    <scope>NUCLEOTIDE SEQUENCE [LARGE SCALE GENOMIC DNA]</scope>
    <source>
        <strain evidence="4 5">LX-B</strain>
    </source>
</reference>
<evidence type="ECO:0000313" key="4">
    <source>
        <dbReference type="EMBL" id="TCL61538.1"/>
    </source>
</evidence>
<dbReference type="InterPro" id="IPR003743">
    <property type="entry name" value="Zf-RING_7"/>
</dbReference>
<name>A0A4R1R7J5_HYDET</name>
<dbReference type="Pfam" id="PF24481">
    <property type="entry name" value="CT398_CC"/>
    <property type="match status" value="1"/>
</dbReference>
<dbReference type="RefSeq" id="WP_132016240.1">
    <property type="nucleotide sequence ID" value="NZ_SLUN01000033.1"/>
</dbReference>
<dbReference type="Proteomes" id="UP000295008">
    <property type="component" value="Unassembled WGS sequence"/>
</dbReference>
<dbReference type="PANTHER" id="PTHR39082:SF1">
    <property type="entry name" value="SCAVENGER RECEPTOR CLASS A MEMBER 3"/>
    <property type="match status" value="1"/>
</dbReference>
<keyword evidence="1" id="KW-0175">Coiled coil</keyword>
<dbReference type="EMBL" id="SLUN01000033">
    <property type="protein sequence ID" value="TCL61538.1"/>
    <property type="molecule type" value="Genomic_DNA"/>
</dbReference>
<feature type="domain" description="C4-type zinc ribbon" evidence="2">
    <location>
        <begin position="201"/>
        <end position="234"/>
    </location>
</feature>
<dbReference type="InterPro" id="IPR052376">
    <property type="entry name" value="Oxidative_Scav/Glycosyltrans"/>
</dbReference>
<evidence type="ECO:0000256" key="1">
    <source>
        <dbReference type="SAM" id="Coils"/>
    </source>
</evidence>
<proteinExistence type="predicted"/>
<organism evidence="4 5">
    <name type="scientific">Hydrogenispora ethanolica</name>
    <dbReference type="NCBI Taxonomy" id="1082276"/>
    <lineage>
        <taxon>Bacteria</taxon>
        <taxon>Bacillati</taxon>
        <taxon>Bacillota</taxon>
        <taxon>Hydrogenispora</taxon>
    </lineage>
</organism>
<keyword evidence="5" id="KW-1185">Reference proteome</keyword>
<feature type="domain" description="CT398-like coiled coil hairpin" evidence="3">
    <location>
        <begin position="10"/>
        <end position="189"/>
    </location>
</feature>
<evidence type="ECO:0000259" key="2">
    <source>
        <dbReference type="Pfam" id="PF02591"/>
    </source>
</evidence>